<proteinExistence type="predicted"/>
<accession>A0A1H6Q7F3</accession>
<dbReference type="EMBL" id="FNYA01000001">
    <property type="protein sequence ID" value="SEI39731.1"/>
    <property type="molecule type" value="Genomic_DNA"/>
</dbReference>
<dbReference type="RefSeq" id="WP_143055574.1">
    <property type="nucleotide sequence ID" value="NZ_CBCSJU010000001.1"/>
</dbReference>
<dbReference type="STRING" id="402734.SAMN05660918_0333"/>
<dbReference type="Proteomes" id="UP000199702">
    <property type="component" value="Unassembled WGS sequence"/>
</dbReference>
<reference evidence="2" key="1">
    <citation type="submission" date="2016-10" db="EMBL/GenBank/DDBJ databases">
        <authorList>
            <person name="Varghese N."/>
            <person name="Submissions S."/>
        </authorList>
    </citation>
    <scope>NUCLEOTIDE SEQUENCE [LARGE SCALE GENOMIC DNA]</scope>
    <source>
        <strain evidence="2">DSM 17934</strain>
    </source>
</reference>
<evidence type="ECO:0000313" key="2">
    <source>
        <dbReference type="Proteomes" id="UP000199702"/>
    </source>
</evidence>
<organism evidence="1 2">
    <name type="scientific">Flavobacterium terrigena</name>
    <dbReference type="NCBI Taxonomy" id="402734"/>
    <lineage>
        <taxon>Bacteria</taxon>
        <taxon>Pseudomonadati</taxon>
        <taxon>Bacteroidota</taxon>
        <taxon>Flavobacteriia</taxon>
        <taxon>Flavobacteriales</taxon>
        <taxon>Flavobacteriaceae</taxon>
        <taxon>Flavobacterium</taxon>
    </lineage>
</organism>
<dbReference type="AlphaFoldDB" id="A0A1H6Q7F3"/>
<protein>
    <submittedName>
        <fullName evidence="1">Uncharacterized protein</fullName>
    </submittedName>
</protein>
<name>A0A1H6Q7F3_9FLAO</name>
<sequence>METINKIAVYMDHFMANIIEYTHTAALVKTIKSEFNHFEKERILQKGESHMHNKEQDFQLEFYLKLKDELLDYKHVLLFGSTNAKTEFANILQADIKFSDVEIIIKNTDKLSDNEQIAFVNDCFYIH</sequence>
<gene>
    <name evidence="1" type="ORF">SAMN05660918_0333</name>
</gene>
<dbReference type="OrthoDB" id="1122364at2"/>
<evidence type="ECO:0000313" key="1">
    <source>
        <dbReference type="EMBL" id="SEI39731.1"/>
    </source>
</evidence>
<keyword evidence="2" id="KW-1185">Reference proteome</keyword>